<dbReference type="OrthoDB" id="335726at2"/>
<keyword evidence="2" id="KW-0560">Oxidoreductase</keyword>
<accession>A0A8G2EXK7</accession>
<dbReference type="PANTHER" id="PTHR44196">
    <property type="entry name" value="DEHYDROGENASE/REDUCTASE SDR FAMILY MEMBER 7B"/>
    <property type="match status" value="1"/>
</dbReference>
<evidence type="ECO:0000256" key="2">
    <source>
        <dbReference type="ARBA" id="ARBA00023002"/>
    </source>
</evidence>
<dbReference type="PANTHER" id="PTHR44196:SF1">
    <property type="entry name" value="DEHYDROGENASE_REDUCTASE SDR FAMILY MEMBER 7B"/>
    <property type="match status" value="1"/>
</dbReference>
<comment type="similarity">
    <text evidence="1 3">Belongs to the short-chain dehydrogenases/reductases (SDR) family.</text>
</comment>
<dbReference type="AlphaFoldDB" id="A0A8G2EXK7"/>
<evidence type="ECO:0000256" key="1">
    <source>
        <dbReference type="ARBA" id="ARBA00006484"/>
    </source>
</evidence>
<sequence>MSERTVWITGASSGIGRAVALQMARDGWRVVGSARRQEALDELAAEGPAGRITGVAVDVTDPEATKAAVARIEAEIGPIDRAILAAGTHIPTSADDFKPEDFRTLVEVNLMGVVNATAAVLPGFKQRRAGHLVVVASVAGYGGLPTAAGYGATKAGLINFTESMKFDLDEWGVKTQLVCPGFVRTPLTDRNEFSMPFLMEVEDAAEAMVKGMEGGGFEITFPKRFTWLVKAMSALPYALYFPMVRKGTRK</sequence>
<comment type="caution">
    <text evidence="4">The sequence shown here is derived from an EMBL/GenBank/DDBJ whole genome shotgun (WGS) entry which is preliminary data.</text>
</comment>
<keyword evidence="5" id="KW-1185">Reference proteome</keyword>
<dbReference type="GO" id="GO:0016020">
    <property type="term" value="C:membrane"/>
    <property type="evidence" value="ECO:0007669"/>
    <property type="project" value="TreeGrafter"/>
</dbReference>
<protein>
    <submittedName>
        <fullName evidence="4">Short-chain dehydrogenase</fullName>
    </submittedName>
</protein>
<dbReference type="EMBL" id="FNBW01000002">
    <property type="protein sequence ID" value="SDF25301.1"/>
    <property type="molecule type" value="Genomic_DNA"/>
</dbReference>
<dbReference type="Gene3D" id="3.40.50.720">
    <property type="entry name" value="NAD(P)-binding Rossmann-like Domain"/>
    <property type="match status" value="1"/>
</dbReference>
<dbReference type="InterPro" id="IPR002347">
    <property type="entry name" value="SDR_fam"/>
</dbReference>
<dbReference type="RefSeq" id="WP_093148268.1">
    <property type="nucleotide sequence ID" value="NZ_FNBW01000002.1"/>
</dbReference>
<dbReference type="PRINTS" id="PR00081">
    <property type="entry name" value="GDHRDH"/>
</dbReference>
<evidence type="ECO:0000313" key="4">
    <source>
        <dbReference type="EMBL" id="SDF25301.1"/>
    </source>
</evidence>
<proteinExistence type="inferred from homology"/>
<dbReference type="PRINTS" id="PR00080">
    <property type="entry name" value="SDRFAMILY"/>
</dbReference>
<organism evidence="4 5">
    <name type="scientific">Thalassobaculum litoreum DSM 18839</name>
    <dbReference type="NCBI Taxonomy" id="1123362"/>
    <lineage>
        <taxon>Bacteria</taxon>
        <taxon>Pseudomonadati</taxon>
        <taxon>Pseudomonadota</taxon>
        <taxon>Alphaproteobacteria</taxon>
        <taxon>Rhodospirillales</taxon>
        <taxon>Thalassobaculaceae</taxon>
        <taxon>Thalassobaculum</taxon>
    </lineage>
</organism>
<dbReference type="SUPFAM" id="SSF51735">
    <property type="entry name" value="NAD(P)-binding Rossmann-fold domains"/>
    <property type="match status" value="1"/>
</dbReference>
<dbReference type="InterPro" id="IPR036291">
    <property type="entry name" value="NAD(P)-bd_dom_sf"/>
</dbReference>
<dbReference type="Pfam" id="PF00106">
    <property type="entry name" value="adh_short"/>
    <property type="match status" value="1"/>
</dbReference>
<evidence type="ECO:0000256" key="3">
    <source>
        <dbReference type="RuleBase" id="RU000363"/>
    </source>
</evidence>
<name>A0A8G2EXK7_9PROT</name>
<evidence type="ECO:0000313" key="5">
    <source>
        <dbReference type="Proteomes" id="UP000198615"/>
    </source>
</evidence>
<reference evidence="4 5" key="1">
    <citation type="submission" date="2016-10" db="EMBL/GenBank/DDBJ databases">
        <authorList>
            <person name="Varghese N."/>
            <person name="Submissions S."/>
        </authorList>
    </citation>
    <scope>NUCLEOTIDE SEQUENCE [LARGE SCALE GENOMIC DNA]</scope>
    <source>
        <strain evidence="4 5">DSM 18839</strain>
    </source>
</reference>
<gene>
    <name evidence="4" type="ORF">SAMN05660686_00756</name>
</gene>
<dbReference type="GO" id="GO:0016491">
    <property type="term" value="F:oxidoreductase activity"/>
    <property type="evidence" value="ECO:0007669"/>
    <property type="project" value="UniProtKB-KW"/>
</dbReference>
<dbReference type="Proteomes" id="UP000198615">
    <property type="component" value="Unassembled WGS sequence"/>
</dbReference>